<comment type="caution">
    <text evidence="9">The sequence shown here is derived from an EMBL/GenBank/DDBJ whole genome shotgun (WGS) entry which is preliminary data.</text>
</comment>
<dbReference type="EC" id="1.5.1.2" evidence="4 5"/>
<dbReference type="Pfam" id="PF14748">
    <property type="entry name" value="P5CR_dimer"/>
    <property type="match status" value="1"/>
</dbReference>
<dbReference type="InterPro" id="IPR000304">
    <property type="entry name" value="Pyrroline-COOH_reductase"/>
</dbReference>
<evidence type="ECO:0000256" key="5">
    <source>
        <dbReference type="NCBIfam" id="TIGR00112"/>
    </source>
</evidence>
<evidence type="ECO:0000256" key="2">
    <source>
        <dbReference type="ARBA" id="ARBA00022857"/>
    </source>
</evidence>
<dbReference type="FunFam" id="1.10.3730.10:FF:000001">
    <property type="entry name" value="Pyrroline-5-carboxylate reductase"/>
    <property type="match status" value="1"/>
</dbReference>
<dbReference type="GO" id="GO:0055129">
    <property type="term" value="P:L-proline biosynthetic process"/>
    <property type="evidence" value="ECO:0007669"/>
    <property type="project" value="UniProtKB-UniRule"/>
</dbReference>
<dbReference type="InterPro" id="IPR028939">
    <property type="entry name" value="P5C_Rdtase_cat_N"/>
</dbReference>
<dbReference type="InterPro" id="IPR036291">
    <property type="entry name" value="NAD(P)-bd_dom_sf"/>
</dbReference>
<dbReference type="Gene3D" id="1.10.3730.10">
    <property type="entry name" value="ProC C-terminal domain-like"/>
    <property type="match status" value="1"/>
</dbReference>
<comment type="function">
    <text evidence="4">Catalyzes the reduction of 1-pyrroline-5-carboxylate (PCA) to L-proline.</text>
</comment>
<dbReference type="Proteomes" id="UP000249557">
    <property type="component" value="Unassembled WGS sequence"/>
</dbReference>
<evidence type="ECO:0000256" key="1">
    <source>
        <dbReference type="ARBA" id="ARBA00005525"/>
    </source>
</evidence>
<dbReference type="InterPro" id="IPR029036">
    <property type="entry name" value="P5CR_dimer"/>
</dbReference>
<comment type="subcellular location">
    <subcellularLocation>
        <location evidence="4">Cytoplasm</location>
    </subcellularLocation>
</comment>
<dbReference type="AlphaFoldDB" id="A0A2W5BTW8"/>
<proteinExistence type="inferred from homology"/>
<dbReference type="HAMAP" id="MF_01925">
    <property type="entry name" value="P5C_reductase"/>
    <property type="match status" value="1"/>
</dbReference>
<evidence type="ECO:0000313" key="9">
    <source>
        <dbReference type="EMBL" id="PZO86595.1"/>
    </source>
</evidence>
<dbReference type="Gene3D" id="3.40.50.720">
    <property type="entry name" value="NAD(P)-binding Rossmann-like Domain"/>
    <property type="match status" value="1"/>
</dbReference>
<dbReference type="PANTHER" id="PTHR11645">
    <property type="entry name" value="PYRROLINE-5-CARBOXYLATE REDUCTASE"/>
    <property type="match status" value="1"/>
</dbReference>
<keyword evidence="2 4" id="KW-0521">NADP</keyword>
<feature type="domain" description="Pyrroline-5-carboxylate reductase catalytic N-terminal" evidence="7">
    <location>
        <begin position="4"/>
        <end position="98"/>
    </location>
</feature>
<keyword evidence="4" id="KW-0963">Cytoplasm</keyword>
<dbReference type="SUPFAM" id="SSF51735">
    <property type="entry name" value="NAD(P)-binding Rossmann-fold domains"/>
    <property type="match status" value="1"/>
</dbReference>
<dbReference type="GO" id="GO:0005737">
    <property type="term" value="C:cytoplasm"/>
    <property type="evidence" value="ECO:0007669"/>
    <property type="project" value="UniProtKB-SubCell"/>
</dbReference>
<comment type="catalytic activity">
    <reaction evidence="4">
        <text>L-proline + NADP(+) = (S)-1-pyrroline-5-carboxylate + NADPH + 2 H(+)</text>
        <dbReference type="Rhea" id="RHEA:14109"/>
        <dbReference type="ChEBI" id="CHEBI:15378"/>
        <dbReference type="ChEBI" id="CHEBI:17388"/>
        <dbReference type="ChEBI" id="CHEBI:57783"/>
        <dbReference type="ChEBI" id="CHEBI:58349"/>
        <dbReference type="ChEBI" id="CHEBI:60039"/>
        <dbReference type="EC" id="1.5.1.2"/>
    </reaction>
</comment>
<feature type="domain" description="Pyrroline-5-carboxylate reductase dimerisation" evidence="8">
    <location>
        <begin position="162"/>
        <end position="267"/>
    </location>
</feature>
<evidence type="ECO:0000256" key="3">
    <source>
        <dbReference type="ARBA" id="ARBA00023002"/>
    </source>
</evidence>
<dbReference type="GO" id="GO:0004735">
    <property type="term" value="F:pyrroline-5-carboxylate reductase activity"/>
    <property type="evidence" value="ECO:0007669"/>
    <property type="project" value="UniProtKB-UniRule"/>
</dbReference>
<comment type="similarity">
    <text evidence="1 4">Belongs to the pyrroline-5-carboxylate reductase family.</text>
</comment>
<protein>
    <recommendedName>
        <fullName evidence="4 5">Pyrroline-5-carboxylate reductase</fullName>
        <shortName evidence="4">P5C reductase</shortName>
        <shortName evidence="4">P5CR</shortName>
        <ecNumber evidence="4 5">1.5.1.2</ecNumber>
    </recommendedName>
    <alternativeName>
        <fullName evidence="4">PCA reductase</fullName>
    </alternativeName>
</protein>
<name>A0A2W5BTW8_9BACT</name>
<gene>
    <name evidence="4" type="primary">proC</name>
    <name evidence="9" type="ORF">DI626_06130</name>
</gene>
<evidence type="ECO:0000259" key="8">
    <source>
        <dbReference type="Pfam" id="PF14748"/>
    </source>
</evidence>
<dbReference type="Pfam" id="PF03807">
    <property type="entry name" value="F420_oxidored"/>
    <property type="match status" value="1"/>
</dbReference>
<sequence length="269" mass="28449">MAAIGLAGCGKMGGAMLRAWLDSGLVTHVHVLDPNGLPADYISHPSVTYCANEQTFVSFASQWDWMVIAIKPQMMDDFCAAVKINLPANLGILSIAAGRTISSLQRHFGSMQPIIRAMPNTPAAIRRGMTVAVSSPHVTEDARMQADSLLAALGKVEWIADEGLMDAVTAVSGSGPAYVFYLIETMTVAGIRAGLEPDFALTLARQTVLGSAALAEDMHDVLPGILRENVTSPNGTTAAALSVLMDGRFQELMDHAIAAAAARSRELSQ</sequence>
<dbReference type="NCBIfam" id="TIGR00112">
    <property type="entry name" value="proC"/>
    <property type="match status" value="1"/>
</dbReference>
<evidence type="ECO:0000259" key="7">
    <source>
        <dbReference type="Pfam" id="PF03807"/>
    </source>
</evidence>
<dbReference type="UniPathway" id="UPA00098">
    <property type="reaction ID" value="UER00361"/>
</dbReference>
<feature type="binding site" evidence="6">
    <location>
        <begin position="69"/>
        <end position="72"/>
    </location>
    <ligand>
        <name>NADP(+)</name>
        <dbReference type="ChEBI" id="CHEBI:58349"/>
    </ligand>
</feature>
<comment type="pathway">
    <text evidence="4">Amino-acid biosynthesis; L-proline biosynthesis; L-proline from L-glutamate 5-semialdehyde: step 1/1.</text>
</comment>
<comment type="catalytic activity">
    <reaction evidence="4">
        <text>L-proline + NAD(+) = (S)-1-pyrroline-5-carboxylate + NADH + 2 H(+)</text>
        <dbReference type="Rhea" id="RHEA:14105"/>
        <dbReference type="ChEBI" id="CHEBI:15378"/>
        <dbReference type="ChEBI" id="CHEBI:17388"/>
        <dbReference type="ChEBI" id="CHEBI:57540"/>
        <dbReference type="ChEBI" id="CHEBI:57945"/>
        <dbReference type="ChEBI" id="CHEBI:60039"/>
        <dbReference type="EC" id="1.5.1.2"/>
    </reaction>
</comment>
<dbReference type="EMBL" id="QFNK01000106">
    <property type="protein sequence ID" value="PZO86595.1"/>
    <property type="molecule type" value="Genomic_DNA"/>
</dbReference>
<evidence type="ECO:0000256" key="6">
    <source>
        <dbReference type="PIRSR" id="PIRSR000193-1"/>
    </source>
</evidence>
<dbReference type="PIRSF" id="PIRSF000193">
    <property type="entry name" value="Pyrrol-5-carb_rd"/>
    <property type="match status" value="1"/>
</dbReference>
<organism evidence="9 10">
    <name type="scientific">Micavibrio aeruginosavorus</name>
    <dbReference type="NCBI Taxonomy" id="349221"/>
    <lineage>
        <taxon>Bacteria</taxon>
        <taxon>Pseudomonadati</taxon>
        <taxon>Bdellovibrionota</taxon>
        <taxon>Bdellovibrionia</taxon>
        <taxon>Bdellovibrionales</taxon>
        <taxon>Pseudobdellovibrionaceae</taxon>
        <taxon>Micavibrio</taxon>
    </lineage>
</organism>
<keyword evidence="4" id="KW-0028">Amino-acid biosynthesis</keyword>
<keyword evidence="4" id="KW-0641">Proline biosynthesis</keyword>
<accession>A0A2W5BTW8</accession>
<dbReference type="InterPro" id="IPR008927">
    <property type="entry name" value="6-PGluconate_DH-like_C_sf"/>
</dbReference>
<dbReference type="SUPFAM" id="SSF48179">
    <property type="entry name" value="6-phosphogluconate dehydrogenase C-terminal domain-like"/>
    <property type="match status" value="1"/>
</dbReference>
<keyword evidence="3 4" id="KW-0560">Oxidoreductase</keyword>
<reference evidence="9 10" key="1">
    <citation type="submission" date="2017-08" db="EMBL/GenBank/DDBJ databases">
        <title>Infants hospitalized years apart are colonized by the same room-sourced microbial strains.</title>
        <authorList>
            <person name="Brooks B."/>
            <person name="Olm M.R."/>
            <person name="Firek B.A."/>
            <person name="Baker R."/>
            <person name="Thomas B.C."/>
            <person name="Morowitz M.J."/>
            <person name="Banfield J.F."/>
        </authorList>
    </citation>
    <scope>NUCLEOTIDE SEQUENCE [LARGE SCALE GENOMIC DNA]</scope>
    <source>
        <strain evidence="9">S2_018_000_R2_104</strain>
    </source>
</reference>
<evidence type="ECO:0000256" key="4">
    <source>
        <dbReference type="HAMAP-Rule" id="MF_01925"/>
    </source>
</evidence>
<dbReference type="PANTHER" id="PTHR11645:SF0">
    <property type="entry name" value="PYRROLINE-5-CARBOXYLATE REDUCTASE 3"/>
    <property type="match status" value="1"/>
</dbReference>
<evidence type="ECO:0000313" key="10">
    <source>
        <dbReference type="Proteomes" id="UP000249557"/>
    </source>
</evidence>